<accession>A0A501PH24</accession>
<dbReference type="Pfam" id="PF00155">
    <property type="entry name" value="Aminotran_1_2"/>
    <property type="match status" value="1"/>
</dbReference>
<evidence type="ECO:0000313" key="5">
    <source>
        <dbReference type="EMBL" id="TPD59254.1"/>
    </source>
</evidence>
<dbReference type="Gene3D" id="3.90.1150.10">
    <property type="entry name" value="Aspartate Aminotransferase, domain 1"/>
    <property type="match status" value="1"/>
</dbReference>
<dbReference type="InterPro" id="IPR015421">
    <property type="entry name" value="PyrdxlP-dep_Trfase_major"/>
</dbReference>
<feature type="domain" description="Aminotransferase class I/classII large" evidence="4">
    <location>
        <begin position="16"/>
        <end position="382"/>
    </location>
</feature>
<keyword evidence="2 5" id="KW-0032">Aminotransferase</keyword>
<dbReference type="EMBL" id="VFIY01000015">
    <property type="protein sequence ID" value="TPD59254.1"/>
    <property type="molecule type" value="Genomic_DNA"/>
</dbReference>
<sequence>MRALLNDIESGDPGGLNMSLGEPQHEIPEFVAEILYQERASYHKYPPVAGTPDWQQAVGGWLERRFGLDEGMLGADHLVPLCGSREGLFAIGFVTIDRQKAGGVPLVLMPNPFYQPYAGAAIAANAEPFYVNAEAENGFLPDYEALPEEVLERTALCFICNPANPQGSFASLDYLKKAIRLARKYDFVLVGDECYSEIYDAEAPVGILQACMELVSAGEGDPENPFDHVVCFNSLSKRSNLAGLRSAFMAGDPVIAAECRRLRNYGGSPLPLPVDAASAAAWRDEEHVIANRALYRRKFDLAEKYLAGRFDFSRPSGGFCLWLRVGDGEQAARALWREAGIKVLPGAYLAREDRNGVNPGAGYIRLTLVHGEELLEPALAKIATIL</sequence>
<dbReference type="GO" id="GO:0030170">
    <property type="term" value="F:pyridoxal phosphate binding"/>
    <property type="evidence" value="ECO:0007669"/>
    <property type="project" value="InterPro"/>
</dbReference>
<evidence type="ECO:0000256" key="2">
    <source>
        <dbReference type="ARBA" id="ARBA00022576"/>
    </source>
</evidence>
<dbReference type="InterPro" id="IPR015424">
    <property type="entry name" value="PyrdxlP-dep_Trfase"/>
</dbReference>
<dbReference type="GO" id="GO:0008483">
    <property type="term" value="F:transaminase activity"/>
    <property type="evidence" value="ECO:0007669"/>
    <property type="project" value="UniProtKB-KW"/>
</dbReference>
<evidence type="ECO:0000259" key="4">
    <source>
        <dbReference type="Pfam" id="PF00155"/>
    </source>
</evidence>
<dbReference type="PANTHER" id="PTHR42832">
    <property type="entry name" value="AMINO ACID AMINOTRANSFERASE"/>
    <property type="match status" value="1"/>
</dbReference>
<keyword evidence="3 5" id="KW-0808">Transferase</keyword>
<comment type="cofactor">
    <cofactor evidence="1">
        <name>pyridoxal 5'-phosphate</name>
        <dbReference type="ChEBI" id="CHEBI:597326"/>
    </cofactor>
</comment>
<proteinExistence type="predicted"/>
<dbReference type="InterPro" id="IPR004839">
    <property type="entry name" value="Aminotransferase_I/II_large"/>
</dbReference>
<comment type="caution">
    <text evidence="5">The sequence shown here is derived from an EMBL/GenBank/DDBJ whole genome shotgun (WGS) entry which is preliminary data.</text>
</comment>
<gene>
    <name evidence="5" type="ORF">FIV46_13140</name>
</gene>
<dbReference type="InterPro" id="IPR015422">
    <property type="entry name" value="PyrdxlP-dep_Trfase_small"/>
</dbReference>
<evidence type="ECO:0000313" key="6">
    <source>
        <dbReference type="Proteomes" id="UP000319148"/>
    </source>
</evidence>
<dbReference type="PANTHER" id="PTHR42832:SF3">
    <property type="entry name" value="L-GLUTAMINE--4-(METHYLSULFANYL)-2-OXOBUTANOATE AMINOTRANSFERASE"/>
    <property type="match status" value="1"/>
</dbReference>
<evidence type="ECO:0000256" key="3">
    <source>
        <dbReference type="ARBA" id="ARBA00022679"/>
    </source>
</evidence>
<reference evidence="6" key="1">
    <citation type="submission" date="2019-06" db="EMBL/GenBank/DDBJ databases">
        <title>The complete genome of Emcibacter congregatus ZYLT.</title>
        <authorList>
            <person name="Zhao Z."/>
        </authorList>
    </citation>
    <scope>NUCLEOTIDE SEQUENCE [LARGE SCALE GENOMIC DNA]</scope>
    <source>
        <strain evidence="6">MCCC 1A06723</strain>
    </source>
</reference>
<dbReference type="InterPro" id="IPR050881">
    <property type="entry name" value="LL-DAP_aminotransferase"/>
</dbReference>
<protein>
    <submittedName>
        <fullName evidence="5">Aminotransferase class I/II-fold pyridoxal phosphate-dependent enzyme</fullName>
    </submittedName>
</protein>
<name>A0A501PH24_9PROT</name>
<dbReference type="AlphaFoldDB" id="A0A501PH24"/>
<dbReference type="OrthoDB" id="9813612at2"/>
<dbReference type="CDD" id="cd00609">
    <property type="entry name" value="AAT_like"/>
    <property type="match status" value="1"/>
</dbReference>
<evidence type="ECO:0000256" key="1">
    <source>
        <dbReference type="ARBA" id="ARBA00001933"/>
    </source>
</evidence>
<dbReference type="SUPFAM" id="SSF53383">
    <property type="entry name" value="PLP-dependent transferases"/>
    <property type="match status" value="1"/>
</dbReference>
<keyword evidence="6" id="KW-1185">Reference proteome</keyword>
<dbReference type="Proteomes" id="UP000319148">
    <property type="component" value="Unassembled WGS sequence"/>
</dbReference>
<dbReference type="Gene3D" id="3.40.640.10">
    <property type="entry name" value="Type I PLP-dependent aspartate aminotransferase-like (Major domain)"/>
    <property type="match status" value="1"/>
</dbReference>
<organism evidence="5 6">
    <name type="scientific">Emcibacter nanhaiensis</name>
    <dbReference type="NCBI Taxonomy" id="1505037"/>
    <lineage>
        <taxon>Bacteria</taxon>
        <taxon>Pseudomonadati</taxon>
        <taxon>Pseudomonadota</taxon>
        <taxon>Alphaproteobacteria</taxon>
        <taxon>Emcibacterales</taxon>
        <taxon>Emcibacteraceae</taxon>
        <taxon>Emcibacter</taxon>
    </lineage>
</organism>